<dbReference type="InterPro" id="IPR043543">
    <property type="entry name" value="PAPPA/PAPPA2"/>
</dbReference>
<name>A0A553N5F1_9TELE</name>
<evidence type="ECO:0000256" key="1">
    <source>
        <dbReference type="ARBA" id="ARBA00022737"/>
    </source>
</evidence>
<dbReference type="GO" id="GO:0005615">
    <property type="term" value="C:extracellular space"/>
    <property type="evidence" value="ECO:0007669"/>
    <property type="project" value="TreeGrafter"/>
</dbReference>
<feature type="domain" description="Sushi" evidence="5">
    <location>
        <begin position="413"/>
        <end position="468"/>
    </location>
</feature>
<gene>
    <name evidence="6" type="ORF">DNTS_004265</name>
</gene>
<reference evidence="6 7" key="1">
    <citation type="journal article" date="2019" name="Sci. Data">
        <title>Hybrid genome assembly and annotation of Danionella translucida.</title>
        <authorList>
            <person name="Kadobianskyi M."/>
            <person name="Schulze L."/>
            <person name="Schuelke M."/>
            <person name="Judkewitz B."/>
        </authorList>
    </citation>
    <scope>NUCLEOTIDE SEQUENCE [LARGE SCALE GENOMIC DNA]</scope>
    <source>
        <strain evidence="6 7">Bolton</strain>
    </source>
</reference>
<dbReference type="CDD" id="cd00033">
    <property type="entry name" value="CCP"/>
    <property type="match status" value="3"/>
</dbReference>
<dbReference type="GO" id="GO:0006508">
    <property type="term" value="P:proteolysis"/>
    <property type="evidence" value="ECO:0007669"/>
    <property type="project" value="TreeGrafter"/>
</dbReference>
<comment type="caution">
    <text evidence="6">The sequence shown here is derived from an EMBL/GenBank/DDBJ whole genome shotgun (WGS) entry which is preliminary data.</text>
</comment>
<dbReference type="SMART" id="SM00032">
    <property type="entry name" value="CCP"/>
    <property type="match status" value="4"/>
</dbReference>
<proteinExistence type="predicted"/>
<evidence type="ECO:0000313" key="6">
    <source>
        <dbReference type="EMBL" id="TRY60671.1"/>
    </source>
</evidence>
<accession>A0A553N5F1</accession>
<dbReference type="SUPFAM" id="SSF57535">
    <property type="entry name" value="Complement control module/SCR domain"/>
    <property type="match status" value="3"/>
</dbReference>
<dbReference type="Proteomes" id="UP000316079">
    <property type="component" value="Unassembled WGS sequence"/>
</dbReference>
<evidence type="ECO:0000256" key="4">
    <source>
        <dbReference type="PROSITE-ProRule" id="PRU00302"/>
    </source>
</evidence>
<dbReference type="GO" id="GO:0007166">
    <property type="term" value="P:cell surface receptor signaling pathway"/>
    <property type="evidence" value="ECO:0007669"/>
    <property type="project" value="TreeGrafter"/>
</dbReference>
<feature type="domain" description="Sushi" evidence="5">
    <location>
        <begin position="282"/>
        <end position="343"/>
    </location>
</feature>
<dbReference type="InterPro" id="IPR000800">
    <property type="entry name" value="Notch_dom"/>
</dbReference>
<dbReference type="PANTHER" id="PTHR46130">
    <property type="entry name" value="LAMGL DOMAIN-CONTAINING PROTEIN"/>
    <property type="match status" value="1"/>
</dbReference>
<dbReference type="GO" id="GO:0004222">
    <property type="term" value="F:metalloendopeptidase activity"/>
    <property type="evidence" value="ECO:0007669"/>
    <property type="project" value="TreeGrafter"/>
</dbReference>
<organism evidence="6 7">
    <name type="scientific">Danionella cerebrum</name>
    <dbReference type="NCBI Taxonomy" id="2873325"/>
    <lineage>
        <taxon>Eukaryota</taxon>
        <taxon>Metazoa</taxon>
        <taxon>Chordata</taxon>
        <taxon>Craniata</taxon>
        <taxon>Vertebrata</taxon>
        <taxon>Euteleostomi</taxon>
        <taxon>Actinopterygii</taxon>
        <taxon>Neopterygii</taxon>
        <taxon>Teleostei</taxon>
        <taxon>Ostariophysi</taxon>
        <taxon>Cypriniformes</taxon>
        <taxon>Danionidae</taxon>
        <taxon>Danioninae</taxon>
        <taxon>Danionella</taxon>
    </lineage>
</organism>
<evidence type="ECO:0000256" key="3">
    <source>
        <dbReference type="ARBA" id="ARBA00023180"/>
    </source>
</evidence>
<comment type="caution">
    <text evidence="4">Lacks conserved residue(s) required for the propagation of feature annotation.</text>
</comment>
<evidence type="ECO:0000313" key="7">
    <source>
        <dbReference type="Proteomes" id="UP000316079"/>
    </source>
</evidence>
<dbReference type="PANTHER" id="PTHR46130:SF1">
    <property type="entry name" value="PAPPALYSIN-2"/>
    <property type="match status" value="1"/>
</dbReference>
<dbReference type="InterPro" id="IPR000436">
    <property type="entry name" value="Sushi_SCR_CCP_dom"/>
</dbReference>
<dbReference type="EMBL" id="SRMA01027037">
    <property type="protein sequence ID" value="TRY60671.1"/>
    <property type="molecule type" value="Genomic_DNA"/>
</dbReference>
<dbReference type="Gene3D" id="2.10.70.10">
    <property type="entry name" value="Complement Module, domain 1"/>
    <property type="match status" value="3"/>
</dbReference>
<keyword evidence="2" id="KW-1015">Disulfide bond</keyword>
<dbReference type="PROSITE" id="PS50923">
    <property type="entry name" value="SUSHI"/>
    <property type="match status" value="2"/>
</dbReference>
<dbReference type="InterPro" id="IPR035976">
    <property type="entry name" value="Sushi/SCR/CCP_sf"/>
</dbReference>
<dbReference type="Pfam" id="PF00084">
    <property type="entry name" value="Sushi"/>
    <property type="match status" value="1"/>
</dbReference>
<dbReference type="STRING" id="623744.A0A553N5F1"/>
<evidence type="ECO:0000256" key="2">
    <source>
        <dbReference type="ARBA" id="ARBA00023157"/>
    </source>
</evidence>
<keyword evidence="1" id="KW-0677">Repeat</keyword>
<keyword evidence="7" id="KW-1185">Reference proteome</keyword>
<sequence length="621" mass="68340">MACQPSLCYVFEGDGVCEEFERGSSFQDCGFLTPQGFSDQWAFTASGSHQDQRCPASRVIGEPAVTQMCKSQYFDVNEIVAHDAWSPCTAHLNSYQDPPVWLKVAFERPGVAASVIIYLAYDGRWNGENCRKLVTIELCDTTGKQHLLGSYELSCQRNPLVVNVTHNLSVPFYQTSAVQLNFSSSQVAVLAVALRTSCHFSAFALTGCARRQCSTESCDPLNVEHASILCSPAIDSRHCFVSCDHGYTLTVVQGQALPSHQMEVQLSCVHGVWDRVVSCQLIDCGPPPHSHVYFASFSCPWGTTFRKTCTFSCNSPAILQGESDTLICLEDGLWSNPEAYCKVECMAPPSIANATLLVPHCHGGGHDVGTICRYRCNPGYYVTDTVNQKPRKKFLRLECLEGGTWQEGSCSPVTCPSPPTMFEGMYTCTNKFHFDTICTLQCPDTNEWSSIRCAKDGRWTEDFTMCKKIEGSCQPPADDNLVEYICEEGYEIGAACYPACIVALSDPVLLANGSSSETLEHWVVPSKVQSVVCTGMLKWYPNPSQIHCIQSCEPFGGDGWCDTINNRAYCQYDGGDCCPSTLSSRKVIQFGVDCDQDECTCRDPAAEENTGTAKDKQPIEK</sequence>
<keyword evidence="4" id="KW-0768">Sushi</keyword>
<evidence type="ECO:0000259" key="5">
    <source>
        <dbReference type="PROSITE" id="PS50923"/>
    </source>
</evidence>
<dbReference type="OrthoDB" id="536211at2759"/>
<keyword evidence="3" id="KW-0325">Glycoprotein</keyword>
<dbReference type="SMART" id="SM00004">
    <property type="entry name" value="NL"/>
    <property type="match status" value="1"/>
</dbReference>
<dbReference type="AlphaFoldDB" id="A0A553N5F1"/>
<protein>
    <recommendedName>
        <fullName evidence="5">Sushi domain-containing protein</fullName>
    </recommendedName>
</protein>